<evidence type="ECO:0000313" key="1">
    <source>
        <dbReference type="EMBL" id="RIA93277.1"/>
    </source>
</evidence>
<keyword evidence="2" id="KW-1185">Reference proteome</keyword>
<proteinExistence type="predicted"/>
<reference evidence="1 2" key="1">
    <citation type="submission" date="2018-06" db="EMBL/GenBank/DDBJ databases">
        <title>Comparative genomics reveals the genomic features of Rhizophagus irregularis, R. cerebriforme, R. diaphanum and Gigaspora rosea, and their symbiotic lifestyle signature.</title>
        <authorList>
            <person name="Morin E."/>
            <person name="San Clemente H."/>
            <person name="Chen E.C.H."/>
            <person name="De La Providencia I."/>
            <person name="Hainaut M."/>
            <person name="Kuo A."/>
            <person name="Kohler A."/>
            <person name="Murat C."/>
            <person name="Tang N."/>
            <person name="Roy S."/>
            <person name="Loubradou J."/>
            <person name="Henrissat B."/>
            <person name="Grigoriev I.V."/>
            <person name="Corradi N."/>
            <person name="Roux C."/>
            <person name="Martin F.M."/>
        </authorList>
    </citation>
    <scope>NUCLEOTIDE SEQUENCE [LARGE SCALE GENOMIC DNA]</scope>
    <source>
        <strain evidence="1 2">DAOM 227022</strain>
    </source>
</reference>
<dbReference type="Proteomes" id="UP000265703">
    <property type="component" value="Unassembled WGS sequence"/>
</dbReference>
<sequence>MFDSPERKVKFLIYYKKLKFIWYAKDIKTNYYIIDLKDDEIQDQVHRLLSENKLSLLFEKLRLMDENEYISVKILKYYMTLFDKIIKHNDNSIADKKNTIIDKRNIKEFEKNYNQSKIPDILLLRAFLAILIQSCKNIKKIRDDITVRLYH</sequence>
<protein>
    <submittedName>
        <fullName evidence="1">Uncharacterized protein</fullName>
    </submittedName>
</protein>
<accession>A0A397TAJ3</accession>
<dbReference type="AlphaFoldDB" id="A0A397TAJ3"/>
<gene>
    <name evidence="1" type="ORF">C1645_819586</name>
</gene>
<evidence type="ECO:0000313" key="2">
    <source>
        <dbReference type="Proteomes" id="UP000265703"/>
    </source>
</evidence>
<dbReference type="OrthoDB" id="2353768at2759"/>
<organism evidence="1 2">
    <name type="scientific">Glomus cerebriforme</name>
    <dbReference type="NCBI Taxonomy" id="658196"/>
    <lineage>
        <taxon>Eukaryota</taxon>
        <taxon>Fungi</taxon>
        <taxon>Fungi incertae sedis</taxon>
        <taxon>Mucoromycota</taxon>
        <taxon>Glomeromycotina</taxon>
        <taxon>Glomeromycetes</taxon>
        <taxon>Glomerales</taxon>
        <taxon>Glomeraceae</taxon>
        <taxon>Glomus</taxon>
    </lineage>
</organism>
<comment type="caution">
    <text evidence="1">The sequence shown here is derived from an EMBL/GenBank/DDBJ whole genome shotgun (WGS) entry which is preliminary data.</text>
</comment>
<name>A0A397TAJ3_9GLOM</name>
<dbReference type="EMBL" id="QKYT01000107">
    <property type="protein sequence ID" value="RIA93277.1"/>
    <property type="molecule type" value="Genomic_DNA"/>
</dbReference>